<keyword evidence="3" id="KW-1185">Reference proteome</keyword>
<dbReference type="PROSITE" id="PS50146">
    <property type="entry name" value="DAGK"/>
    <property type="match status" value="1"/>
</dbReference>
<dbReference type="Gene3D" id="2.60.200.40">
    <property type="match status" value="1"/>
</dbReference>
<dbReference type="Pfam" id="PF00781">
    <property type="entry name" value="DAGK_cat"/>
    <property type="match status" value="1"/>
</dbReference>
<dbReference type="Proteomes" id="UP001222087">
    <property type="component" value="Chromosome"/>
</dbReference>
<name>A0ABY8AXY3_9GAMM</name>
<sequence length="286" mass="32673">MTKIAIVVNKKAKNAALIDNYLDAFNKEQIDYNCFQIEPQDLDATLKQCVQDCSLLLVGGGDGTIRNAAQYCANRPITLGVLPLGTMNHFAKELALPFTVNDLIAAIKKPKVIKIDLAEVNGLVFINNSSLGFYPRLAKKRDHYAKYFPKWLSYIPSFLETLRYHDTFHVVIQSQNLNRTIRTSFFMVSNNLYSYQFPITIGRETFNQKALGIYFLKYGKMTILKVFEHLLKRASNFEIMKSETTIKVNVKNRREVNISLDGDAIMIETPLIYRCLPDSLQLLTLK</sequence>
<dbReference type="RefSeq" id="WP_275089787.1">
    <property type="nucleotide sequence ID" value="NZ_CP119078.1"/>
</dbReference>
<dbReference type="Gene3D" id="3.40.50.10330">
    <property type="entry name" value="Probable inorganic polyphosphate/atp-NAD kinase, domain 1"/>
    <property type="match status" value="1"/>
</dbReference>
<keyword evidence="2" id="KW-0808">Transferase</keyword>
<dbReference type="InterPro" id="IPR001206">
    <property type="entry name" value="Diacylglycerol_kinase_cat_dom"/>
</dbReference>
<reference evidence="2 3" key="1">
    <citation type="submission" date="2023-02" db="EMBL/GenBank/DDBJ databases">
        <title>Genome Sequence of L. cardiaca H63T.</title>
        <authorList>
            <person name="Lopez A.E."/>
            <person name="Cianciotto N.P."/>
        </authorList>
    </citation>
    <scope>NUCLEOTIDE SEQUENCE [LARGE SCALE GENOMIC DNA]</scope>
    <source>
        <strain evidence="2 3">H63</strain>
    </source>
</reference>
<accession>A0ABY8AXY3</accession>
<dbReference type="InterPro" id="IPR016064">
    <property type="entry name" value="NAD/diacylglycerol_kinase_sf"/>
</dbReference>
<evidence type="ECO:0000259" key="1">
    <source>
        <dbReference type="PROSITE" id="PS50146"/>
    </source>
</evidence>
<evidence type="ECO:0000313" key="2">
    <source>
        <dbReference type="EMBL" id="WED43972.1"/>
    </source>
</evidence>
<proteinExistence type="predicted"/>
<dbReference type="GO" id="GO:0016301">
    <property type="term" value="F:kinase activity"/>
    <property type="evidence" value="ECO:0007669"/>
    <property type="project" value="UniProtKB-KW"/>
</dbReference>
<protein>
    <submittedName>
        <fullName evidence="2">Diacylglycerol kinase family protein</fullName>
    </submittedName>
</protein>
<dbReference type="SUPFAM" id="SSF111331">
    <property type="entry name" value="NAD kinase/diacylglycerol kinase-like"/>
    <property type="match status" value="1"/>
</dbReference>
<evidence type="ECO:0000313" key="3">
    <source>
        <dbReference type="Proteomes" id="UP001222087"/>
    </source>
</evidence>
<dbReference type="EMBL" id="CP119078">
    <property type="protein sequence ID" value="WED43972.1"/>
    <property type="molecule type" value="Genomic_DNA"/>
</dbReference>
<organism evidence="2 3">
    <name type="scientific">Legionella cardiaca</name>
    <dbReference type="NCBI Taxonomy" id="1071983"/>
    <lineage>
        <taxon>Bacteria</taxon>
        <taxon>Pseudomonadati</taxon>
        <taxon>Pseudomonadota</taxon>
        <taxon>Gammaproteobacteria</taxon>
        <taxon>Legionellales</taxon>
        <taxon>Legionellaceae</taxon>
        <taxon>Legionella</taxon>
    </lineage>
</organism>
<gene>
    <name evidence="2" type="ORF">PXX05_04085</name>
</gene>
<feature type="domain" description="DAGKc" evidence="1">
    <location>
        <begin position="1"/>
        <end position="127"/>
    </location>
</feature>
<keyword evidence="2" id="KW-0418">Kinase</keyword>
<dbReference type="InterPro" id="IPR017438">
    <property type="entry name" value="ATP-NAD_kinase_N"/>
</dbReference>